<dbReference type="InterPro" id="IPR017871">
    <property type="entry name" value="ABC_transporter-like_CS"/>
</dbReference>
<dbReference type="GO" id="GO:0016887">
    <property type="term" value="F:ATP hydrolysis activity"/>
    <property type="evidence" value="ECO:0007669"/>
    <property type="project" value="InterPro"/>
</dbReference>
<sequence>MSRNEIIFENVSVNFGEKQVLKDLNLTIKQGEVIGIMGASGIGKTTFAKVLLGLLKPSTGKVVGLENKKFSAVFQEDRLCEGFDAITNVKMVLPTDIGTEQVEKEFSKVHLTDYKGKSVSKLSGGMKRRVAIVRAVMRKSDVIILDEPLKGLDEILKEQVISYLKESLSGRTVILVTHDKSDLEALHAKLLFLS</sequence>
<dbReference type="PANTHER" id="PTHR42781">
    <property type="entry name" value="SPERMIDINE/PUTRESCINE IMPORT ATP-BINDING PROTEIN POTA"/>
    <property type="match status" value="1"/>
</dbReference>
<dbReference type="InterPro" id="IPR003593">
    <property type="entry name" value="AAA+_ATPase"/>
</dbReference>
<evidence type="ECO:0000256" key="2">
    <source>
        <dbReference type="ARBA" id="ARBA00022741"/>
    </source>
</evidence>
<keyword evidence="2" id="KW-0547">Nucleotide-binding</keyword>
<dbReference type="InterPro" id="IPR050093">
    <property type="entry name" value="ABC_SmlMolc_Importer"/>
</dbReference>
<dbReference type="PANTHER" id="PTHR42781:SF8">
    <property type="entry name" value="BICARBONATE TRANSPORT ATP-BINDING PROTEIN CMPC"/>
    <property type="match status" value="1"/>
</dbReference>
<dbReference type="Gene3D" id="3.40.50.300">
    <property type="entry name" value="P-loop containing nucleotide triphosphate hydrolases"/>
    <property type="match status" value="1"/>
</dbReference>
<evidence type="ECO:0000313" key="6">
    <source>
        <dbReference type="Proteomes" id="UP000262969"/>
    </source>
</evidence>
<evidence type="ECO:0000313" key="5">
    <source>
        <dbReference type="EMBL" id="HCL02975.1"/>
    </source>
</evidence>
<protein>
    <submittedName>
        <fullName evidence="5">Sulfate transporter</fullName>
    </submittedName>
</protein>
<comment type="caution">
    <text evidence="5">The sequence shown here is derived from an EMBL/GenBank/DDBJ whole genome shotgun (WGS) entry which is preliminary data.</text>
</comment>
<dbReference type="Pfam" id="PF00005">
    <property type="entry name" value="ABC_tran"/>
    <property type="match status" value="1"/>
</dbReference>
<dbReference type="PROSITE" id="PS00211">
    <property type="entry name" value="ABC_TRANSPORTER_1"/>
    <property type="match status" value="1"/>
</dbReference>
<evidence type="ECO:0000256" key="1">
    <source>
        <dbReference type="ARBA" id="ARBA00022448"/>
    </source>
</evidence>
<gene>
    <name evidence="5" type="ORF">DHW61_11300</name>
</gene>
<keyword evidence="3" id="KW-0067">ATP-binding</keyword>
<dbReference type="Proteomes" id="UP000262969">
    <property type="component" value="Unassembled WGS sequence"/>
</dbReference>
<dbReference type="AlphaFoldDB" id="A0A3D2X8X6"/>
<dbReference type="GO" id="GO:0005524">
    <property type="term" value="F:ATP binding"/>
    <property type="evidence" value="ECO:0007669"/>
    <property type="project" value="UniProtKB-KW"/>
</dbReference>
<dbReference type="PROSITE" id="PS50893">
    <property type="entry name" value="ABC_TRANSPORTER_2"/>
    <property type="match status" value="1"/>
</dbReference>
<dbReference type="EMBL" id="DPVV01000374">
    <property type="protein sequence ID" value="HCL02975.1"/>
    <property type="molecule type" value="Genomic_DNA"/>
</dbReference>
<proteinExistence type="predicted"/>
<feature type="domain" description="ABC transporter" evidence="4">
    <location>
        <begin position="6"/>
        <end position="194"/>
    </location>
</feature>
<evidence type="ECO:0000256" key="3">
    <source>
        <dbReference type="ARBA" id="ARBA00022840"/>
    </source>
</evidence>
<dbReference type="SUPFAM" id="SSF52540">
    <property type="entry name" value="P-loop containing nucleoside triphosphate hydrolases"/>
    <property type="match status" value="1"/>
</dbReference>
<reference evidence="5 6" key="1">
    <citation type="journal article" date="2018" name="Nat. Biotechnol.">
        <title>A standardized bacterial taxonomy based on genome phylogeny substantially revises the tree of life.</title>
        <authorList>
            <person name="Parks D.H."/>
            <person name="Chuvochina M."/>
            <person name="Waite D.W."/>
            <person name="Rinke C."/>
            <person name="Skarshewski A."/>
            <person name="Chaumeil P.A."/>
            <person name="Hugenholtz P."/>
        </authorList>
    </citation>
    <scope>NUCLEOTIDE SEQUENCE [LARGE SCALE GENOMIC DNA]</scope>
    <source>
        <strain evidence="5">UBA11728</strain>
    </source>
</reference>
<keyword evidence="1" id="KW-0813">Transport</keyword>
<organism evidence="5 6">
    <name type="scientific">Lachnoclostridium phytofermentans</name>
    <dbReference type="NCBI Taxonomy" id="66219"/>
    <lineage>
        <taxon>Bacteria</taxon>
        <taxon>Bacillati</taxon>
        <taxon>Bacillota</taxon>
        <taxon>Clostridia</taxon>
        <taxon>Lachnospirales</taxon>
        <taxon>Lachnospiraceae</taxon>
    </lineage>
</organism>
<accession>A0A3D2X8X6</accession>
<dbReference type="SMART" id="SM00382">
    <property type="entry name" value="AAA"/>
    <property type="match status" value="1"/>
</dbReference>
<dbReference type="InterPro" id="IPR003439">
    <property type="entry name" value="ABC_transporter-like_ATP-bd"/>
</dbReference>
<name>A0A3D2X8X6_9FIRM</name>
<evidence type="ECO:0000259" key="4">
    <source>
        <dbReference type="PROSITE" id="PS50893"/>
    </source>
</evidence>
<dbReference type="InterPro" id="IPR027417">
    <property type="entry name" value="P-loop_NTPase"/>
</dbReference>